<protein>
    <submittedName>
        <fullName evidence="1">Uncharacterized protein</fullName>
    </submittedName>
</protein>
<sequence>MAIFTTTIAEMLLSSRKTTSLDHFHQGMFQASEEIRYLFTWFLLHQAKGEIQVISGLGSSKRTFECVKTLLCANVRSSCSNCFDYFECWPLKTLHQVAVCDNYHPRVEVWSCLTDQQQLSG</sequence>
<keyword evidence="2" id="KW-1185">Reference proteome</keyword>
<dbReference type="AlphaFoldDB" id="A0AAR2LG91"/>
<name>A0AAR2LG91_PYGNA</name>
<evidence type="ECO:0000313" key="1">
    <source>
        <dbReference type="Ensembl" id="ENSPNAP00000075623.1"/>
    </source>
</evidence>
<reference evidence="1" key="2">
    <citation type="submission" date="2025-08" db="UniProtKB">
        <authorList>
            <consortium name="Ensembl"/>
        </authorList>
    </citation>
    <scope>IDENTIFICATION</scope>
</reference>
<dbReference type="Ensembl" id="ENSPNAT00000059949.1">
    <property type="protein sequence ID" value="ENSPNAP00000075623.1"/>
    <property type="gene ID" value="ENSPNAG00000037157.1"/>
</dbReference>
<proteinExistence type="predicted"/>
<reference evidence="1" key="3">
    <citation type="submission" date="2025-09" db="UniProtKB">
        <authorList>
            <consortium name="Ensembl"/>
        </authorList>
    </citation>
    <scope>IDENTIFICATION</scope>
</reference>
<organism evidence="1 2">
    <name type="scientific">Pygocentrus nattereri</name>
    <name type="common">Red-bellied piranha</name>
    <dbReference type="NCBI Taxonomy" id="42514"/>
    <lineage>
        <taxon>Eukaryota</taxon>
        <taxon>Metazoa</taxon>
        <taxon>Chordata</taxon>
        <taxon>Craniata</taxon>
        <taxon>Vertebrata</taxon>
        <taxon>Euteleostomi</taxon>
        <taxon>Actinopterygii</taxon>
        <taxon>Neopterygii</taxon>
        <taxon>Teleostei</taxon>
        <taxon>Ostariophysi</taxon>
        <taxon>Characiformes</taxon>
        <taxon>Characoidei</taxon>
        <taxon>Pygocentrus</taxon>
    </lineage>
</organism>
<accession>A0AAR2LG91</accession>
<dbReference type="Proteomes" id="UP001501920">
    <property type="component" value="Chromosome 7"/>
</dbReference>
<reference evidence="1 2" key="1">
    <citation type="submission" date="2020-10" db="EMBL/GenBank/DDBJ databases">
        <title>Pygocentrus nattereri (red-bellied piranha) genome, fPygNat1, primary haplotype.</title>
        <authorList>
            <person name="Myers G."/>
            <person name="Meyer A."/>
            <person name="Karagic N."/>
            <person name="Pippel M."/>
            <person name="Winkler S."/>
            <person name="Tracey A."/>
            <person name="Wood J."/>
            <person name="Formenti G."/>
            <person name="Howe K."/>
            <person name="Fedrigo O."/>
            <person name="Jarvis E.D."/>
        </authorList>
    </citation>
    <scope>NUCLEOTIDE SEQUENCE [LARGE SCALE GENOMIC DNA]</scope>
</reference>
<evidence type="ECO:0000313" key="2">
    <source>
        <dbReference type="Proteomes" id="UP001501920"/>
    </source>
</evidence>